<dbReference type="GO" id="GO:0006629">
    <property type="term" value="P:lipid metabolic process"/>
    <property type="evidence" value="ECO:0007669"/>
    <property type="project" value="InterPro"/>
</dbReference>
<evidence type="ECO:0000259" key="2">
    <source>
        <dbReference type="Pfam" id="PF01764"/>
    </source>
</evidence>
<dbReference type="OrthoDB" id="426718at2759"/>
<sequence>MTLLEREEPSYPPIFLRQLSAKDRELKRHQRKFNAPPKSRPTRRRLDELASQQNLLSSNDPTTKSDNGQSPDSLEPAAEPCQDNKPLKIKPLKMINFLADGLHRYVSDLLHPSQIPGTNLFDRIYAMGVLPVLIVAMTIIQSGIGFLVDIVKYTRVGAHYYGIFFNDQIALLFDESDYVDPEGVDEAIRQLVSREPKHIPSFSYHTANLLLTMSSMAYQRDEKLVAKASKILAHIKNKDQEDKAAALLEESERMIDEMAIKEFGMRFTGISELKTSGGPFAGMFYNDDAIVLVFKGTSVLAFNEYLTDVTIQRVNANEYLYGEVHKGFYECLFPDLKPTDWYETVTHDNTNPFNTIMESIFDIAKAAKQKTGKPVNLWLTGHSLGGALAALTMARLQMPVRPQDPLMTETGTTENNKSATSKTVLDELLVRYSEDPDLLVLRDCYSVASPKFGDSTFAQVFARNHLRFCEQSPYKTTYWRLVADMDVVTYMPPGCSADPKEPLHRLFPCEYCLPSKDSLECHQNSNNAKQQQHYPECSISPKLCSLLSGGHDKHQDSSETALLKPPKHRHSLLDYQHIGQLIRMHNRSKIPTVKPSAFEADLSQGVVRSEKEMQVLMTKLSKLAALWKALGQDQGSNTTAESGETNEKRTLDQIADDISKAQALYSVDELTHLRQPGFFERIILSIPTLLSHAPATYQRNLVQARFYFKSFPGVEFEERVDRWLDEAQKRAQVHTQGRGTKQITQDGQLINRMDGGVVKDVNAASRTRKVVTKRMVNGSQSETTVIHRVSFQAV</sequence>
<comment type="caution">
    <text evidence="3">The sequence shown here is derived from an EMBL/GenBank/DDBJ whole genome shotgun (WGS) entry which is preliminary data.</text>
</comment>
<keyword evidence="4" id="KW-1185">Reference proteome</keyword>
<organism evidence="3 4">
    <name type="scientific">Mortierella polycephala</name>
    <dbReference type="NCBI Taxonomy" id="41804"/>
    <lineage>
        <taxon>Eukaryota</taxon>
        <taxon>Fungi</taxon>
        <taxon>Fungi incertae sedis</taxon>
        <taxon>Mucoromycota</taxon>
        <taxon>Mortierellomycotina</taxon>
        <taxon>Mortierellomycetes</taxon>
        <taxon>Mortierellales</taxon>
        <taxon>Mortierellaceae</taxon>
        <taxon>Mortierella</taxon>
    </lineage>
</organism>
<feature type="domain" description="Fungal lipase-type" evidence="2">
    <location>
        <begin position="291"/>
        <end position="397"/>
    </location>
</feature>
<evidence type="ECO:0000256" key="1">
    <source>
        <dbReference type="SAM" id="MobiDB-lite"/>
    </source>
</evidence>
<dbReference type="AlphaFoldDB" id="A0A9P6U9I7"/>
<evidence type="ECO:0000313" key="4">
    <source>
        <dbReference type="Proteomes" id="UP000726737"/>
    </source>
</evidence>
<dbReference type="Proteomes" id="UP000726737">
    <property type="component" value="Unassembled WGS sequence"/>
</dbReference>
<dbReference type="Gene3D" id="3.40.50.1820">
    <property type="entry name" value="alpha/beta hydrolase"/>
    <property type="match status" value="1"/>
</dbReference>
<accession>A0A9P6U9I7</accession>
<dbReference type="PANTHER" id="PTHR45856">
    <property type="entry name" value="ALPHA/BETA-HYDROLASES SUPERFAMILY PROTEIN"/>
    <property type="match status" value="1"/>
</dbReference>
<dbReference type="SUPFAM" id="SSF53474">
    <property type="entry name" value="alpha/beta-Hydrolases"/>
    <property type="match status" value="1"/>
</dbReference>
<name>A0A9P6U9I7_9FUNG</name>
<gene>
    <name evidence="3" type="ORF">BG011_005588</name>
</gene>
<feature type="compositionally biased region" description="Polar residues" evidence="1">
    <location>
        <begin position="50"/>
        <end position="72"/>
    </location>
</feature>
<dbReference type="InterPro" id="IPR029058">
    <property type="entry name" value="AB_hydrolase_fold"/>
</dbReference>
<dbReference type="InterPro" id="IPR051218">
    <property type="entry name" value="Sec_MonoDiacylglyc_Lipase"/>
</dbReference>
<reference evidence="3" key="1">
    <citation type="journal article" date="2020" name="Fungal Divers.">
        <title>Resolving the Mortierellaceae phylogeny through synthesis of multi-gene phylogenetics and phylogenomics.</title>
        <authorList>
            <person name="Vandepol N."/>
            <person name="Liber J."/>
            <person name="Desiro A."/>
            <person name="Na H."/>
            <person name="Kennedy M."/>
            <person name="Barry K."/>
            <person name="Grigoriev I.V."/>
            <person name="Miller A.N."/>
            <person name="O'Donnell K."/>
            <person name="Stajich J.E."/>
            <person name="Bonito G."/>
        </authorList>
    </citation>
    <scope>NUCLEOTIDE SEQUENCE</scope>
    <source>
        <strain evidence="3">KOD948</strain>
    </source>
</reference>
<dbReference type="PANTHER" id="PTHR45856:SF24">
    <property type="entry name" value="FUNGAL LIPASE-LIKE DOMAIN-CONTAINING PROTEIN"/>
    <property type="match status" value="1"/>
</dbReference>
<dbReference type="InterPro" id="IPR002921">
    <property type="entry name" value="Fungal_lipase-type"/>
</dbReference>
<dbReference type="EMBL" id="JAAAJA010000039">
    <property type="protein sequence ID" value="KAG0265021.1"/>
    <property type="molecule type" value="Genomic_DNA"/>
</dbReference>
<evidence type="ECO:0000313" key="3">
    <source>
        <dbReference type="EMBL" id="KAG0265021.1"/>
    </source>
</evidence>
<feature type="region of interest" description="Disordered" evidence="1">
    <location>
        <begin position="23"/>
        <end position="84"/>
    </location>
</feature>
<proteinExistence type="predicted"/>
<dbReference type="Pfam" id="PF01764">
    <property type="entry name" value="Lipase_3"/>
    <property type="match status" value="1"/>
</dbReference>
<protein>
    <recommendedName>
        <fullName evidence="2">Fungal lipase-type domain-containing protein</fullName>
    </recommendedName>
</protein>